<reference evidence="5" key="1">
    <citation type="submission" date="2022-06" db="EMBL/GenBank/DDBJ databases">
        <title>Aquibacillus sp. a new bacterium isolated from soil saline samples.</title>
        <authorList>
            <person name="Galisteo C."/>
            <person name="De La Haba R."/>
            <person name="Sanchez-Porro C."/>
            <person name="Ventosa A."/>
        </authorList>
    </citation>
    <scope>NUCLEOTIDE SEQUENCE</scope>
    <source>
        <strain evidence="5">3ASR75-54</strain>
    </source>
</reference>
<dbReference type="InterPro" id="IPR052708">
    <property type="entry name" value="PxpC"/>
</dbReference>
<feature type="domain" description="Carboxyltransferase" evidence="4">
    <location>
        <begin position="24"/>
        <end position="305"/>
    </location>
</feature>
<accession>A0A9X3WC47</accession>
<dbReference type="SUPFAM" id="SSF50891">
    <property type="entry name" value="Cyclophilin-like"/>
    <property type="match status" value="1"/>
</dbReference>
<evidence type="ECO:0000256" key="3">
    <source>
        <dbReference type="ARBA" id="ARBA00022840"/>
    </source>
</evidence>
<organism evidence="5 6">
    <name type="scientific">Aquibacillus salsiterrae</name>
    <dbReference type="NCBI Taxonomy" id="2950439"/>
    <lineage>
        <taxon>Bacteria</taxon>
        <taxon>Bacillati</taxon>
        <taxon>Bacillota</taxon>
        <taxon>Bacilli</taxon>
        <taxon>Bacillales</taxon>
        <taxon>Bacillaceae</taxon>
        <taxon>Aquibacillus</taxon>
    </lineage>
</organism>
<comment type="caution">
    <text evidence="5">The sequence shown here is derived from an EMBL/GenBank/DDBJ whole genome shotgun (WGS) entry which is preliminary data.</text>
</comment>
<proteinExistence type="predicted"/>
<name>A0A9X3WC47_9BACI</name>
<dbReference type="AlphaFoldDB" id="A0A9X3WC47"/>
<dbReference type="Gene3D" id="2.40.100.10">
    <property type="entry name" value="Cyclophilin-like"/>
    <property type="match status" value="1"/>
</dbReference>
<dbReference type="RefSeq" id="WP_272445081.1">
    <property type="nucleotide sequence ID" value="NZ_JAMQKC010000002.1"/>
</dbReference>
<dbReference type="PANTHER" id="PTHR43309:SF5">
    <property type="entry name" value="5-OXOPROLINASE SUBUNIT C"/>
    <property type="match status" value="1"/>
</dbReference>
<dbReference type="InterPro" id="IPR029000">
    <property type="entry name" value="Cyclophilin-like_dom_sf"/>
</dbReference>
<evidence type="ECO:0000256" key="2">
    <source>
        <dbReference type="ARBA" id="ARBA00022801"/>
    </source>
</evidence>
<sequence>MGMVITDGGFFTTVQDLGRFGLQSLGFSVTGAMDQLAMRLANIVLNNEEDEAVLEMCLVGPSITFEQEMVIALTGADMTPKLNDKYISMARPLQVKKGDTLSLGTAKTGMYSYLAVKGGFQLDNVLGSKSTDTKIGIGGFKGRPLQPRDYLPIFTPTVVSPLRFGLSHTLFDYITVDNSVIQFIEGRQYNWFQSESKRRFETESYQLSTKSDRMGYRLTGKQLSLTKPSELLTEASPLGTIQVPASGEPIILMADRQPTGGYPKIGQIIETDLPIISQLRPSKTITFHRCSIDEARERLIKREQEMKQVKAFCNLKWKEYE</sequence>
<keyword evidence="1" id="KW-0547">Nucleotide-binding</keyword>
<evidence type="ECO:0000313" key="5">
    <source>
        <dbReference type="EMBL" id="MDC3416098.1"/>
    </source>
</evidence>
<evidence type="ECO:0000256" key="1">
    <source>
        <dbReference type="ARBA" id="ARBA00022741"/>
    </source>
</evidence>
<dbReference type="InterPro" id="IPR003778">
    <property type="entry name" value="CT_A_B"/>
</dbReference>
<gene>
    <name evidence="5" type="ORF">NC799_04115</name>
</gene>
<dbReference type="GO" id="GO:0005524">
    <property type="term" value="F:ATP binding"/>
    <property type="evidence" value="ECO:0007669"/>
    <property type="project" value="UniProtKB-KW"/>
</dbReference>
<dbReference type="PANTHER" id="PTHR43309">
    <property type="entry name" value="5-OXOPROLINASE SUBUNIT C"/>
    <property type="match status" value="1"/>
</dbReference>
<protein>
    <submittedName>
        <fullName evidence="5">Biotin-dependent carboxyltransferase family protein</fullName>
    </submittedName>
</protein>
<dbReference type="EMBL" id="JAMQKC010000002">
    <property type="protein sequence ID" value="MDC3416098.1"/>
    <property type="molecule type" value="Genomic_DNA"/>
</dbReference>
<dbReference type="Proteomes" id="UP001145069">
    <property type="component" value="Unassembled WGS sequence"/>
</dbReference>
<dbReference type="Pfam" id="PF02626">
    <property type="entry name" value="CT_A_B"/>
    <property type="match status" value="1"/>
</dbReference>
<dbReference type="GO" id="GO:0016787">
    <property type="term" value="F:hydrolase activity"/>
    <property type="evidence" value="ECO:0007669"/>
    <property type="project" value="UniProtKB-KW"/>
</dbReference>
<evidence type="ECO:0000313" key="6">
    <source>
        <dbReference type="Proteomes" id="UP001145069"/>
    </source>
</evidence>
<keyword evidence="6" id="KW-1185">Reference proteome</keyword>
<dbReference type="SMART" id="SM00797">
    <property type="entry name" value="AHS2"/>
    <property type="match status" value="1"/>
</dbReference>
<keyword evidence="3" id="KW-0067">ATP-binding</keyword>
<keyword evidence="2" id="KW-0378">Hydrolase</keyword>
<evidence type="ECO:0000259" key="4">
    <source>
        <dbReference type="SMART" id="SM00797"/>
    </source>
</evidence>
<dbReference type="NCBIfam" id="TIGR00724">
    <property type="entry name" value="urea_amlyse_rel"/>
    <property type="match status" value="1"/>
</dbReference>